<protein>
    <recommendedName>
        <fullName evidence="4 12">Pectinesterase</fullName>
        <ecNumber evidence="4 12">3.1.1.11</ecNumber>
    </recommendedName>
</protein>
<reference evidence="14" key="1">
    <citation type="journal article" date="2021" name="Nat. Commun.">
        <title>Genomic analyses provide insights into spinach domestication and the genetic basis of agronomic traits.</title>
        <authorList>
            <person name="Cai X."/>
            <person name="Sun X."/>
            <person name="Xu C."/>
            <person name="Sun H."/>
            <person name="Wang X."/>
            <person name="Ge C."/>
            <person name="Zhang Z."/>
            <person name="Wang Q."/>
            <person name="Fei Z."/>
            <person name="Jiao C."/>
            <person name="Wang Q."/>
        </authorList>
    </citation>
    <scope>NUCLEOTIDE SEQUENCE [LARGE SCALE GENOMIC DNA]</scope>
    <source>
        <strain evidence="14">cv. Varoflay</strain>
    </source>
</reference>
<evidence type="ECO:0000256" key="7">
    <source>
        <dbReference type="ARBA" id="ARBA00022729"/>
    </source>
</evidence>
<dbReference type="Pfam" id="PF01095">
    <property type="entry name" value="Pectinesterase"/>
    <property type="match status" value="1"/>
</dbReference>
<dbReference type="GO" id="GO:0042545">
    <property type="term" value="P:cell wall modification"/>
    <property type="evidence" value="ECO:0007669"/>
    <property type="project" value="UniProtKB-UniRule"/>
</dbReference>
<dbReference type="GO" id="GO:0030599">
    <property type="term" value="F:pectinesterase activity"/>
    <property type="evidence" value="ECO:0000318"/>
    <property type="project" value="GO_Central"/>
</dbReference>
<keyword evidence="9 12" id="KW-0063">Aspartyl esterase</keyword>
<dbReference type="InterPro" id="IPR033131">
    <property type="entry name" value="Pectinesterase_Asp_AS"/>
</dbReference>
<comment type="catalytic activity">
    <reaction evidence="10 12">
        <text>[(1-&gt;4)-alpha-D-galacturonosyl methyl ester](n) + n H2O = [(1-&gt;4)-alpha-D-galacturonosyl](n) + n methanol + n H(+)</text>
        <dbReference type="Rhea" id="RHEA:22380"/>
        <dbReference type="Rhea" id="RHEA-COMP:14570"/>
        <dbReference type="Rhea" id="RHEA-COMP:14573"/>
        <dbReference type="ChEBI" id="CHEBI:15377"/>
        <dbReference type="ChEBI" id="CHEBI:15378"/>
        <dbReference type="ChEBI" id="CHEBI:17790"/>
        <dbReference type="ChEBI" id="CHEBI:140522"/>
        <dbReference type="ChEBI" id="CHEBI:140523"/>
        <dbReference type="EC" id="3.1.1.11"/>
    </reaction>
</comment>
<evidence type="ECO:0000313" key="14">
    <source>
        <dbReference type="Proteomes" id="UP000813463"/>
    </source>
</evidence>
<dbReference type="GO" id="GO:0045490">
    <property type="term" value="P:pectin catabolic process"/>
    <property type="evidence" value="ECO:0000318"/>
    <property type="project" value="GO_Central"/>
</dbReference>
<keyword evidence="7 12" id="KW-0732">Signal</keyword>
<feature type="chain" id="PRO_5040540532" description="Pectinesterase" evidence="12">
    <location>
        <begin position="24"/>
        <end position="362"/>
    </location>
</feature>
<dbReference type="PANTHER" id="PTHR31321">
    <property type="entry name" value="ACYL-COA THIOESTER HYDROLASE YBHC-RELATED"/>
    <property type="match status" value="1"/>
</dbReference>
<organism evidence="14 15">
    <name type="scientific">Spinacia oleracea</name>
    <name type="common">Spinach</name>
    <dbReference type="NCBI Taxonomy" id="3562"/>
    <lineage>
        <taxon>Eukaryota</taxon>
        <taxon>Viridiplantae</taxon>
        <taxon>Streptophyta</taxon>
        <taxon>Embryophyta</taxon>
        <taxon>Tracheophyta</taxon>
        <taxon>Spermatophyta</taxon>
        <taxon>Magnoliopsida</taxon>
        <taxon>eudicotyledons</taxon>
        <taxon>Gunneridae</taxon>
        <taxon>Pentapetalae</taxon>
        <taxon>Caryophyllales</taxon>
        <taxon>Chenopodiaceae</taxon>
        <taxon>Chenopodioideae</taxon>
        <taxon>Anserineae</taxon>
        <taxon>Spinacia</taxon>
    </lineage>
</organism>
<dbReference type="AlphaFoldDB" id="A0A9R0HXL6"/>
<evidence type="ECO:0000256" key="4">
    <source>
        <dbReference type="ARBA" id="ARBA00013229"/>
    </source>
</evidence>
<dbReference type="GeneID" id="110778391"/>
<evidence type="ECO:0000256" key="12">
    <source>
        <dbReference type="RuleBase" id="RU000589"/>
    </source>
</evidence>
<keyword evidence="8 12" id="KW-0378">Hydrolase</keyword>
<evidence type="ECO:0000256" key="9">
    <source>
        <dbReference type="ARBA" id="ARBA00023085"/>
    </source>
</evidence>
<evidence type="ECO:0000256" key="3">
    <source>
        <dbReference type="ARBA" id="ARBA00008891"/>
    </source>
</evidence>
<evidence type="ECO:0000256" key="2">
    <source>
        <dbReference type="ARBA" id="ARBA00005184"/>
    </source>
</evidence>
<name>A0A9R0HXL6_SPIOL</name>
<dbReference type="OrthoDB" id="2019149at2759"/>
<dbReference type="PROSITE" id="PS00503">
    <property type="entry name" value="PECTINESTERASE_2"/>
    <property type="match status" value="1"/>
</dbReference>
<evidence type="ECO:0000256" key="1">
    <source>
        <dbReference type="ARBA" id="ARBA00004191"/>
    </source>
</evidence>
<proteinExistence type="inferred from homology"/>
<dbReference type="InterPro" id="IPR012334">
    <property type="entry name" value="Pectin_lyas_fold"/>
</dbReference>
<dbReference type="Gene3D" id="2.160.20.10">
    <property type="entry name" value="Single-stranded right-handed beta-helix, Pectin lyase-like"/>
    <property type="match status" value="1"/>
</dbReference>
<evidence type="ECO:0000256" key="10">
    <source>
        <dbReference type="ARBA" id="ARBA00047928"/>
    </source>
</evidence>
<dbReference type="InterPro" id="IPR000070">
    <property type="entry name" value="Pectinesterase_cat"/>
</dbReference>
<comment type="subcellular location">
    <subcellularLocation>
        <location evidence="1">Secreted</location>
        <location evidence="1">Cell wall</location>
    </subcellularLocation>
</comment>
<keyword evidence="6" id="KW-0964">Secreted</keyword>
<evidence type="ECO:0000256" key="11">
    <source>
        <dbReference type="PROSITE-ProRule" id="PRU10040"/>
    </source>
</evidence>
<feature type="active site" evidence="11">
    <location>
        <position position="219"/>
    </location>
</feature>
<evidence type="ECO:0000259" key="13">
    <source>
        <dbReference type="Pfam" id="PF01095"/>
    </source>
</evidence>
<dbReference type="FunFam" id="2.160.20.10:FF:000008">
    <property type="entry name" value="Pectinesterase"/>
    <property type="match status" value="1"/>
</dbReference>
<reference evidence="15" key="2">
    <citation type="submission" date="2025-08" db="UniProtKB">
        <authorList>
            <consortium name="RefSeq"/>
        </authorList>
    </citation>
    <scope>IDENTIFICATION</scope>
    <source>
        <tissue evidence="15">Leaf</tissue>
    </source>
</reference>
<dbReference type="EC" id="3.1.1.11" evidence="4 12"/>
<comment type="similarity">
    <text evidence="3">Belongs to the pectinesterase family.</text>
</comment>
<evidence type="ECO:0000256" key="6">
    <source>
        <dbReference type="ARBA" id="ARBA00022525"/>
    </source>
</evidence>
<evidence type="ECO:0000256" key="8">
    <source>
        <dbReference type="ARBA" id="ARBA00022801"/>
    </source>
</evidence>
<dbReference type="KEGG" id="soe:110778391"/>
<keyword evidence="5" id="KW-0134">Cell wall</keyword>
<keyword evidence="14" id="KW-1185">Reference proteome</keyword>
<evidence type="ECO:0000256" key="5">
    <source>
        <dbReference type="ARBA" id="ARBA00022512"/>
    </source>
</evidence>
<feature type="signal peptide" evidence="12">
    <location>
        <begin position="1"/>
        <end position="23"/>
    </location>
</feature>
<dbReference type="PANTHER" id="PTHR31321:SF87">
    <property type="entry name" value="PECTINESTERASE 63-RELATED"/>
    <property type="match status" value="1"/>
</dbReference>
<dbReference type="Proteomes" id="UP000813463">
    <property type="component" value="Chromosome 1"/>
</dbReference>
<sequence length="362" mass="39560">MGKQLSIAFASFLLVTIAFTIKAQTIPANDAEVNAWFQAAVKPFSSHKRTLESNVIEAESGGVQIIDVRQDGKGKFKTISDAVKHVKIGNTKRVVITIGPGEYKEKIKVDRFKSYITFYGTDPKNRPTITFAGTAAQYGTVDSATLIVESDYFVGANLIISNAAPRPDGKRKGAQASAMRISGDKAAFYNCKFVGFQDTLCDDKGKHFFKDCFIQGTVDFIFGEARSIYLNTEIHVLSGDPMAVITAHARKTPTGEGGYSFVHCPVTGTGGHALLGRPWMEAARVVYSYCTMSNVVKPEGWSNNNKPQFQKTMFFGEYQNKGPGAAGKRAPFTKMLTAAEAKTFTSLEYIEAAKWLLPPPKV</sequence>
<comment type="pathway">
    <text evidence="2 12">Glycan metabolism; pectin degradation; 2-dehydro-3-deoxy-D-gluconate from pectin: step 1/5.</text>
</comment>
<accession>A0A9R0HXL6</accession>
<dbReference type="RefSeq" id="XP_021838640.1">
    <property type="nucleotide sequence ID" value="XM_021982948.2"/>
</dbReference>
<feature type="domain" description="Pectinesterase catalytic" evidence="13">
    <location>
        <begin position="68"/>
        <end position="351"/>
    </location>
</feature>
<gene>
    <name evidence="15" type="primary">LOC110778391</name>
</gene>
<dbReference type="SUPFAM" id="SSF51126">
    <property type="entry name" value="Pectin lyase-like"/>
    <property type="match status" value="1"/>
</dbReference>
<dbReference type="InterPro" id="IPR011050">
    <property type="entry name" value="Pectin_lyase_fold/virulence"/>
</dbReference>
<evidence type="ECO:0000313" key="15">
    <source>
        <dbReference type="RefSeq" id="XP_021838640.1"/>
    </source>
</evidence>